<comment type="caution">
    <text evidence="3">The sequence shown here is derived from an EMBL/GenBank/DDBJ whole genome shotgun (WGS) entry which is preliminary data.</text>
</comment>
<dbReference type="PROSITE" id="PS51257">
    <property type="entry name" value="PROKAR_LIPOPROTEIN"/>
    <property type="match status" value="1"/>
</dbReference>
<dbReference type="Proteomes" id="UP001595947">
    <property type="component" value="Unassembled WGS sequence"/>
</dbReference>
<feature type="compositionally biased region" description="Basic and acidic residues" evidence="1">
    <location>
        <begin position="44"/>
        <end position="53"/>
    </location>
</feature>
<evidence type="ECO:0000313" key="3">
    <source>
        <dbReference type="EMBL" id="MFC5063210.1"/>
    </source>
</evidence>
<evidence type="ECO:0008006" key="5">
    <source>
        <dbReference type="Google" id="ProtNLM"/>
    </source>
</evidence>
<dbReference type="InterPro" id="IPR006311">
    <property type="entry name" value="TAT_signal"/>
</dbReference>
<keyword evidence="4" id="KW-1185">Reference proteome</keyword>
<feature type="signal peptide" evidence="2">
    <location>
        <begin position="1"/>
        <end position="27"/>
    </location>
</feature>
<evidence type="ECO:0000256" key="2">
    <source>
        <dbReference type="SAM" id="SignalP"/>
    </source>
</evidence>
<accession>A0ABV9YK14</accession>
<evidence type="ECO:0000313" key="4">
    <source>
        <dbReference type="Proteomes" id="UP001595947"/>
    </source>
</evidence>
<dbReference type="EMBL" id="JBHSIV010000012">
    <property type="protein sequence ID" value="MFC5063210.1"/>
    <property type="molecule type" value="Genomic_DNA"/>
</dbReference>
<gene>
    <name evidence="3" type="ORF">ACFPBZ_13405</name>
</gene>
<organism evidence="3 4">
    <name type="scientific">Actinomycetospora atypica</name>
    <dbReference type="NCBI Taxonomy" id="1290095"/>
    <lineage>
        <taxon>Bacteria</taxon>
        <taxon>Bacillati</taxon>
        <taxon>Actinomycetota</taxon>
        <taxon>Actinomycetes</taxon>
        <taxon>Pseudonocardiales</taxon>
        <taxon>Pseudonocardiaceae</taxon>
        <taxon>Actinomycetospora</taxon>
    </lineage>
</organism>
<dbReference type="RefSeq" id="WP_378036559.1">
    <property type="nucleotide sequence ID" value="NZ_JBHSIV010000012.1"/>
</dbReference>
<reference evidence="4" key="1">
    <citation type="journal article" date="2019" name="Int. J. Syst. Evol. Microbiol.">
        <title>The Global Catalogue of Microorganisms (GCM) 10K type strain sequencing project: providing services to taxonomists for standard genome sequencing and annotation.</title>
        <authorList>
            <consortium name="The Broad Institute Genomics Platform"/>
            <consortium name="The Broad Institute Genome Sequencing Center for Infectious Disease"/>
            <person name="Wu L."/>
            <person name="Ma J."/>
        </authorList>
    </citation>
    <scope>NUCLEOTIDE SEQUENCE [LARGE SCALE GENOMIC DNA]</scope>
    <source>
        <strain evidence="4">CGMCC 4.7093</strain>
    </source>
</reference>
<name>A0ABV9YK14_9PSEU</name>
<feature type="chain" id="PRO_5047421511" description="Intradiol ring-cleavage dioxygenases domain-containing protein" evidence="2">
    <location>
        <begin position="28"/>
        <end position="239"/>
    </location>
</feature>
<feature type="region of interest" description="Disordered" evidence="1">
    <location>
        <begin position="34"/>
        <end position="57"/>
    </location>
</feature>
<sequence length="239" mass="24765">MTRTPRPAVGRRTALALGLAAPVALLAACATETAPRPAPGPVRVRTDWSRRPEGTAAAVGDEGAPVRVVLRDAPLPPVVRTGALVGQLPDAHGASYVNQDVGSTVVRIGADFAFGPGSEAGSLCLAAWTGVPYETPAVRTHCHFVLTPARWIYGVIEDGTSLRVIESGTYAAALRQDGTPCSTEAVITGPTASLTLPDGTTRAVSDPAIRALGGSWACWEFYKDTAGAADVRLLRSWAG</sequence>
<protein>
    <recommendedName>
        <fullName evidence="5">Intradiol ring-cleavage dioxygenases domain-containing protein</fullName>
    </recommendedName>
</protein>
<proteinExistence type="predicted"/>
<keyword evidence="2" id="KW-0732">Signal</keyword>
<dbReference type="PROSITE" id="PS51318">
    <property type="entry name" value="TAT"/>
    <property type="match status" value="1"/>
</dbReference>
<evidence type="ECO:0000256" key="1">
    <source>
        <dbReference type="SAM" id="MobiDB-lite"/>
    </source>
</evidence>